<protein>
    <submittedName>
        <fullName evidence="1">Uncharacterized protein</fullName>
    </submittedName>
</protein>
<accession>A0ABS1VBR9</accession>
<dbReference type="RefSeq" id="WP_202828851.1">
    <property type="nucleotide sequence ID" value="NZ_JAEUXJ010000026.1"/>
</dbReference>
<comment type="caution">
    <text evidence="1">The sequence shown here is derived from an EMBL/GenBank/DDBJ whole genome shotgun (WGS) entry which is preliminary data.</text>
</comment>
<organism evidence="1 2">
    <name type="scientific">Belnapia mucosa</name>
    <dbReference type="NCBI Taxonomy" id="2804532"/>
    <lineage>
        <taxon>Bacteria</taxon>
        <taxon>Pseudomonadati</taxon>
        <taxon>Pseudomonadota</taxon>
        <taxon>Alphaproteobacteria</taxon>
        <taxon>Acetobacterales</taxon>
        <taxon>Roseomonadaceae</taxon>
        <taxon>Belnapia</taxon>
    </lineage>
</organism>
<evidence type="ECO:0000313" key="1">
    <source>
        <dbReference type="EMBL" id="MBL6459121.1"/>
    </source>
</evidence>
<gene>
    <name evidence="1" type="ORF">JMJ55_27740</name>
</gene>
<dbReference type="EMBL" id="JAEUXJ010000026">
    <property type="protein sequence ID" value="MBL6459121.1"/>
    <property type="molecule type" value="Genomic_DNA"/>
</dbReference>
<name>A0ABS1VBR9_9PROT</name>
<proteinExistence type="predicted"/>
<evidence type="ECO:0000313" key="2">
    <source>
        <dbReference type="Proteomes" id="UP000606490"/>
    </source>
</evidence>
<keyword evidence="2" id="KW-1185">Reference proteome</keyword>
<sequence>MQKHVILADNIDSTQIRYFVGYKDDGGFCEAFWTFDPWRARWVDAVEAAVEVKLLATLCPNYQLKSCSLDVIGNLKA</sequence>
<reference evidence="1 2" key="1">
    <citation type="submission" date="2021-01" db="EMBL/GenBank/DDBJ databases">
        <title>Belnapia mucosa sp. nov. and Belnapia arida sp. nov., isolated from the Tabernas Desert (Almeria, Spain).</title>
        <authorList>
            <person name="Molina-Menor E."/>
            <person name="Vidal-Verdu A."/>
            <person name="Calonge A."/>
            <person name="Satari L."/>
            <person name="Pereto Magraner J."/>
            <person name="Porcar Miralles M."/>
        </authorList>
    </citation>
    <scope>NUCLEOTIDE SEQUENCE [LARGE SCALE GENOMIC DNA]</scope>
    <source>
        <strain evidence="1 2">T6</strain>
    </source>
</reference>
<dbReference type="Proteomes" id="UP000606490">
    <property type="component" value="Unassembled WGS sequence"/>
</dbReference>